<proteinExistence type="predicted"/>
<sequence length="97" mass="11038">MRFAADQCDLQKDGVTQASFCRDLKAQYHAENKGISASQLENFRNKKGPNAGYQAAVFYAAYVFFEKIRMEEGKGKSKHREAMEEKWPNGFDTATPH</sequence>
<accession>A0ACC3D0H5</accession>
<comment type="caution">
    <text evidence="1">The sequence shown here is derived from an EMBL/GenBank/DDBJ whole genome shotgun (WGS) entry which is preliminary data.</text>
</comment>
<name>A0ACC3D0H5_9PEZI</name>
<evidence type="ECO:0000313" key="1">
    <source>
        <dbReference type="EMBL" id="KAK3059996.1"/>
    </source>
</evidence>
<gene>
    <name evidence="1" type="ORF">LTS18_009577</name>
</gene>
<organism evidence="1 2">
    <name type="scientific">Coniosporium uncinatum</name>
    <dbReference type="NCBI Taxonomy" id="93489"/>
    <lineage>
        <taxon>Eukaryota</taxon>
        <taxon>Fungi</taxon>
        <taxon>Dikarya</taxon>
        <taxon>Ascomycota</taxon>
        <taxon>Pezizomycotina</taxon>
        <taxon>Dothideomycetes</taxon>
        <taxon>Dothideomycetes incertae sedis</taxon>
        <taxon>Coniosporium</taxon>
    </lineage>
</organism>
<dbReference type="EMBL" id="JAWDJW010008939">
    <property type="protein sequence ID" value="KAK3059996.1"/>
    <property type="molecule type" value="Genomic_DNA"/>
</dbReference>
<protein>
    <submittedName>
        <fullName evidence="1">Uncharacterized protein</fullName>
    </submittedName>
</protein>
<dbReference type="Proteomes" id="UP001186974">
    <property type="component" value="Unassembled WGS sequence"/>
</dbReference>
<evidence type="ECO:0000313" key="2">
    <source>
        <dbReference type="Proteomes" id="UP001186974"/>
    </source>
</evidence>
<keyword evidence="2" id="KW-1185">Reference proteome</keyword>
<reference evidence="1" key="1">
    <citation type="submission" date="2024-09" db="EMBL/GenBank/DDBJ databases">
        <title>Black Yeasts Isolated from many extreme environments.</title>
        <authorList>
            <person name="Coleine C."/>
            <person name="Stajich J.E."/>
            <person name="Selbmann L."/>
        </authorList>
    </citation>
    <scope>NUCLEOTIDE SEQUENCE</scope>
    <source>
        <strain evidence="1">CCFEE 5737</strain>
    </source>
</reference>